<reference evidence="1 2" key="1">
    <citation type="journal article" date="2019" name="Front. Microbiol.">
        <title>Ammonia Oxidation by the Arctic Terrestrial Thaumarchaeote Candidatus Nitrosocosmicus arcticus Is Stimulated by Increasing Temperatures.</title>
        <authorList>
            <person name="Alves R.J.E."/>
            <person name="Kerou M."/>
            <person name="Zappe A."/>
            <person name="Bittner R."/>
            <person name="Abby S.S."/>
            <person name="Schmidt H.A."/>
            <person name="Pfeifer K."/>
            <person name="Schleper C."/>
        </authorList>
    </citation>
    <scope>NUCLEOTIDE SEQUENCE [LARGE SCALE GENOMIC DNA]</scope>
    <source>
        <strain evidence="1 2">Kfb</strain>
    </source>
</reference>
<accession>A0A557SXP7</accession>
<proteinExistence type="predicted"/>
<evidence type="ECO:0000313" key="1">
    <source>
        <dbReference type="EMBL" id="TVP41387.1"/>
    </source>
</evidence>
<dbReference type="Proteomes" id="UP000315289">
    <property type="component" value="Unassembled WGS sequence"/>
</dbReference>
<comment type="caution">
    <text evidence="1">The sequence shown here is derived from an EMBL/GenBank/DDBJ whole genome shotgun (WGS) entry which is preliminary data.</text>
</comment>
<keyword evidence="2" id="KW-1185">Reference proteome</keyword>
<sequence length="172" mass="18737">MNMITYNKTTIVITGILSIAMLTVLYSGESAKGQTSVSDEHFTLRETATSVLGVPSPGHEDHQIVMALPPKQDDKIWVGKVSWISSEPIEVGFLISHNQSAEDSNHSKLETLKINNSSDFVFASTNLTGVTPELTFGSMDFAVDQLVFHSTNNTKFTVTFAIDAVAKDITNN</sequence>
<name>A0A557SXP7_9ARCH</name>
<protein>
    <submittedName>
        <fullName evidence="1">Uncharacterized protein</fullName>
    </submittedName>
</protein>
<organism evidence="1 2">
    <name type="scientific">Candidatus Nitrosocosmicus arcticus</name>
    <dbReference type="NCBI Taxonomy" id="2035267"/>
    <lineage>
        <taxon>Archaea</taxon>
        <taxon>Nitrososphaerota</taxon>
        <taxon>Nitrososphaeria</taxon>
        <taxon>Nitrososphaerales</taxon>
        <taxon>Nitrososphaeraceae</taxon>
        <taxon>Candidatus Nitrosocosmicus</taxon>
    </lineage>
</organism>
<gene>
    <name evidence="1" type="ORF">NARC_30101</name>
</gene>
<dbReference type="EMBL" id="VOAH01000003">
    <property type="protein sequence ID" value="TVP41387.1"/>
    <property type="molecule type" value="Genomic_DNA"/>
</dbReference>
<evidence type="ECO:0000313" key="2">
    <source>
        <dbReference type="Proteomes" id="UP000315289"/>
    </source>
</evidence>
<dbReference type="AlphaFoldDB" id="A0A557SXP7"/>